<dbReference type="InterPro" id="IPR000843">
    <property type="entry name" value="HTH_LacI"/>
</dbReference>
<reference evidence="6 9" key="3">
    <citation type="journal article" date="2019" name="Nat. Med.">
        <title>A library of human gut bacterial isolates paired with longitudinal multiomics data enables mechanistic microbiome research.</title>
        <authorList>
            <person name="Poyet M."/>
            <person name="Groussin M."/>
            <person name="Gibbons S.M."/>
            <person name="Avila-Pacheco J."/>
            <person name="Jiang X."/>
            <person name="Kearney S.M."/>
            <person name="Perrotta A.R."/>
            <person name="Berdy B."/>
            <person name="Zhao S."/>
            <person name="Lieberman T.D."/>
            <person name="Swanson P.K."/>
            <person name="Smith M."/>
            <person name="Roesemann S."/>
            <person name="Alexander J.E."/>
            <person name="Rich S.A."/>
            <person name="Livny J."/>
            <person name="Vlamakis H."/>
            <person name="Clish C."/>
            <person name="Bullock K."/>
            <person name="Deik A."/>
            <person name="Scott J."/>
            <person name="Pierce K.A."/>
            <person name="Xavier R.J."/>
            <person name="Alm E.J."/>
        </authorList>
    </citation>
    <scope>NUCLEOTIDE SEQUENCE [LARGE SCALE GENOMIC DNA]</scope>
    <source>
        <strain evidence="6 9">BIOML-A2</strain>
    </source>
</reference>
<keyword evidence="3" id="KW-0804">Transcription</keyword>
<dbReference type="Pfam" id="PF13377">
    <property type="entry name" value="Peripla_BP_3"/>
    <property type="match status" value="1"/>
</dbReference>
<sequence length="339" mass="37508">METKQITIKDIAQKAGVAVSTVSRVLNGKDRVSPETRQRVQQIIDEYDYVQNAAAVSVVKRKTNMIGVIIPEIQNPFNASIVYGVDKVCKTRGYNICVFSTDDKVADEERLIRSVVSPLVDGIIAITCTDGRIYLGGRKPVVLVDRGLGADDFDEVVIDNMGGMHRACDYLIKKGHRKIAYISGPLEFTTGLGRLQGFRSCMEEHGIPIDEDNVYVGDWFVADGRRATQKILERNSAGAGVTAILCSNNLICKGCIEVLHEAKVAIGEDISLLGFDENDLVHYTTPKITYVARPTYEMGEKAAEMLLEKIASEKSYLGQKMVMRTRLIEQGSVKDLNRK</sequence>
<dbReference type="SUPFAM" id="SSF47413">
    <property type="entry name" value="lambda repressor-like DNA-binding domains"/>
    <property type="match status" value="1"/>
</dbReference>
<dbReference type="CDD" id="cd01392">
    <property type="entry name" value="HTH_LacI"/>
    <property type="match status" value="1"/>
</dbReference>
<organism evidence="7 8">
    <name type="scientific">Bittarella massiliensis</name>
    <name type="common">ex Durand et al. 2017</name>
    <dbReference type="NCBI Taxonomy" id="1720313"/>
    <lineage>
        <taxon>Bacteria</taxon>
        <taxon>Bacillati</taxon>
        <taxon>Bacillota</taxon>
        <taxon>Clostridia</taxon>
        <taxon>Eubacteriales</taxon>
        <taxon>Oscillospiraceae</taxon>
        <taxon>Bittarella (ex Durand et al. 2017)</taxon>
    </lineage>
</organism>
<dbReference type="InterPro" id="IPR028082">
    <property type="entry name" value="Peripla_BP_I"/>
</dbReference>
<dbReference type="Proteomes" id="UP000474718">
    <property type="component" value="Unassembled WGS sequence"/>
</dbReference>
<dbReference type="CDD" id="cd06267">
    <property type="entry name" value="PBP1_LacI_sugar_binding-like"/>
    <property type="match status" value="1"/>
</dbReference>
<dbReference type="PROSITE" id="PS50932">
    <property type="entry name" value="HTH_LACI_2"/>
    <property type="match status" value="1"/>
</dbReference>
<feature type="domain" description="HTH lacI-type" evidence="4">
    <location>
        <begin position="6"/>
        <end position="60"/>
    </location>
</feature>
<evidence type="ECO:0000256" key="2">
    <source>
        <dbReference type="ARBA" id="ARBA00023125"/>
    </source>
</evidence>
<protein>
    <submittedName>
        <fullName evidence="6">Substrate-binding domain-containing protein</fullName>
    </submittedName>
    <submittedName>
        <fullName evidence="7">Transcriptional regulator, LacI family</fullName>
    </submittedName>
</protein>
<dbReference type="PANTHER" id="PTHR30146:SF109">
    <property type="entry name" value="HTH-TYPE TRANSCRIPTIONAL REGULATOR GALS"/>
    <property type="match status" value="1"/>
</dbReference>
<dbReference type="EMBL" id="WWVX01000002">
    <property type="protein sequence ID" value="MZL69070.1"/>
    <property type="molecule type" value="Genomic_DNA"/>
</dbReference>
<evidence type="ECO:0000313" key="8">
    <source>
        <dbReference type="Proteomes" id="UP000184089"/>
    </source>
</evidence>
<evidence type="ECO:0000259" key="4">
    <source>
        <dbReference type="PROSITE" id="PS50932"/>
    </source>
</evidence>
<dbReference type="GO" id="GO:0000976">
    <property type="term" value="F:transcription cis-regulatory region binding"/>
    <property type="evidence" value="ECO:0007669"/>
    <property type="project" value="TreeGrafter"/>
</dbReference>
<gene>
    <name evidence="6" type="ORF">GT747_04710</name>
    <name evidence="7" type="ORF">SAMN05444424_1514</name>
</gene>
<keyword evidence="1" id="KW-0805">Transcription regulation</keyword>
<dbReference type="Gene3D" id="1.10.260.40">
    <property type="entry name" value="lambda repressor-like DNA-binding domains"/>
    <property type="match status" value="1"/>
</dbReference>
<dbReference type="PRINTS" id="PR00036">
    <property type="entry name" value="HTHLACI"/>
</dbReference>
<reference evidence="8" key="1">
    <citation type="submission" date="2016-11" db="EMBL/GenBank/DDBJ databases">
        <authorList>
            <person name="Jaros S."/>
            <person name="Januszkiewicz K."/>
            <person name="Wedrychowicz H."/>
        </authorList>
    </citation>
    <scope>NUCLEOTIDE SEQUENCE [LARGE SCALE GENOMIC DNA]</scope>
    <source>
        <strain evidence="8">DSM 4029</strain>
    </source>
</reference>
<name>A0AAQ1RVX5_9FIRM</name>
<keyword evidence="9" id="KW-1185">Reference proteome</keyword>
<dbReference type="SUPFAM" id="SSF53822">
    <property type="entry name" value="Periplasmic binding protein-like I"/>
    <property type="match status" value="1"/>
</dbReference>
<dbReference type="PROSITE" id="PS50943">
    <property type="entry name" value="HTH_CROC1"/>
    <property type="match status" value="1"/>
</dbReference>
<proteinExistence type="predicted"/>
<dbReference type="AlphaFoldDB" id="A0AAQ1RVX5"/>
<keyword evidence="2" id="KW-0238">DNA-binding</keyword>
<dbReference type="GO" id="GO:0003700">
    <property type="term" value="F:DNA-binding transcription factor activity"/>
    <property type="evidence" value="ECO:0007669"/>
    <property type="project" value="TreeGrafter"/>
</dbReference>
<dbReference type="Proteomes" id="UP000184089">
    <property type="component" value="Unassembled WGS sequence"/>
</dbReference>
<dbReference type="InterPro" id="IPR010982">
    <property type="entry name" value="Lambda_DNA-bd_dom_sf"/>
</dbReference>
<dbReference type="Pfam" id="PF00356">
    <property type="entry name" value="LacI"/>
    <property type="match status" value="1"/>
</dbReference>
<dbReference type="SMART" id="SM00354">
    <property type="entry name" value="HTH_LACI"/>
    <property type="match status" value="1"/>
</dbReference>
<feature type="domain" description="HTH cro/C1-type" evidence="5">
    <location>
        <begin position="4"/>
        <end position="50"/>
    </location>
</feature>
<comment type="caution">
    <text evidence="7">The sequence shown here is derived from an EMBL/GenBank/DDBJ whole genome shotgun (WGS) entry which is preliminary data.</text>
</comment>
<reference evidence="7" key="2">
    <citation type="submission" date="2016-11" db="EMBL/GenBank/DDBJ databases">
        <authorList>
            <person name="Varghese N."/>
            <person name="Submissions S."/>
        </authorList>
    </citation>
    <scope>NUCLEOTIDE SEQUENCE</scope>
    <source>
        <strain evidence="7">DSM 4029</strain>
    </source>
</reference>
<evidence type="ECO:0000259" key="5">
    <source>
        <dbReference type="PROSITE" id="PS50943"/>
    </source>
</evidence>
<evidence type="ECO:0000313" key="9">
    <source>
        <dbReference type="Proteomes" id="UP000474718"/>
    </source>
</evidence>
<dbReference type="Gene3D" id="3.40.50.2300">
    <property type="match status" value="2"/>
</dbReference>
<accession>A0AAQ1RVX5</accession>
<dbReference type="EMBL" id="FQVY01000002">
    <property type="protein sequence ID" value="SHG11183.1"/>
    <property type="molecule type" value="Genomic_DNA"/>
</dbReference>
<evidence type="ECO:0000256" key="3">
    <source>
        <dbReference type="ARBA" id="ARBA00023163"/>
    </source>
</evidence>
<dbReference type="PANTHER" id="PTHR30146">
    <property type="entry name" value="LACI-RELATED TRANSCRIPTIONAL REPRESSOR"/>
    <property type="match status" value="1"/>
</dbReference>
<dbReference type="InterPro" id="IPR046335">
    <property type="entry name" value="LacI/GalR-like_sensor"/>
</dbReference>
<dbReference type="InterPro" id="IPR001387">
    <property type="entry name" value="Cro/C1-type_HTH"/>
</dbReference>
<dbReference type="RefSeq" id="WP_021657969.1">
    <property type="nucleotide sequence ID" value="NZ_FQVY01000002.1"/>
</dbReference>
<evidence type="ECO:0000313" key="7">
    <source>
        <dbReference type="EMBL" id="SHG11183.1"/>
    </source>
</evidence>
<evidence type="ECO:0000313" key="6">
    <source>
        <dbReference type="EMBL" id="MZL69070.1"/>
    </source>
</evidence>
<evidence type="ECO:0000256" key="1">
    <source>
        <dbReference type="ARBA" id="ARBA00023015"/>
    </source>
</evidence>